<name>A0ABR2NPE0_9ROSI</name>
<evidence type="ECO:0000313" key="3">
    <source>
        <dbReference type="Proteomes" id="UP001396334"/>
    </source>
</evidence>
<keyword evidence="3" id="KW-1185">Reference proteome</keyword>
<organism evidence="2 3">
    <name type="scientific">Hibiscus sabdariffa</name>
    <name type="common">roselle</name>
    <dbReference type="NCBI Taxonomy" id="183260"/>
    <lineage>
        <taxon>Eukaryota</taxon>
        <taxon>Viridiplantae</taxon>
        <taxon>Streptophyta</taxon>
        <taxon>Embryophyta</taxon>
        <taxon>Tracheophyta</taxon>
        <taxon>Spermatophyta</taxon>
        <taxon>Magnoliopsida</taxon>
        <taxon>eudicotyledons</taxon>
        <taxon>Gunneridae</taxon>
        <taxon>Pentapetalae</taxon>
        <taxon>rosids</taxon>
        <taxon>malvids</taxon>
        <taxon>Malvales</taxon>
        <taxon>Malvaceae</taxon>
        <taxon>Malvoideae</taxon>
        <taxon>Hibiscus</taxon>
    </lineage>
</organism>
<accession>A0ABR2NPE0</accession>
<evidence type="ECO:0000313" key="2">
    <source>
        <dbReference type="EMBL" id="KAK8977941.1"/>
    </source>
</evidence>
<reference evidence="2 3" key="1">
    <citation type="journal article" date="2024" name="G3 (Bethesda)">
        <title>Genome assembly of Hibiscus sabdariffa L. provides insights into metabolisms of medicinal natural products.</title>
        <authorList>
            <person name="Kim T."/>
        </authorList>
    </citation>
    <scope>NUCLEOTIDE SEQUENCE [LARGE SCALE GENOMIC DNA]</scope>
    <source>
        <strain evidence="2">TK-2024</strain>
        <tissue evidence="2">Old leaves</tissue>
    </source>
</reference>
<dbReference type="Proteomes" id="UP001396334">
    <property type="component" value="Unassembled WGS sequence"/>
</dbReference>
<proteinExistence type="predicted"/>
<feature type="compositionally biased region" description="Basic and acidic residues" evidence="1">
    <location>
        <begin position="23"/>
        <end position="35"/>
    </location>
</feature>
<dbReference type="EMBL" id="JBBPBN010000115">
    <property type="protein sequence ID" value="KAK8977941.1"/>
    <property type="molecule type" value="Genomic_DNA"/>
</dbReference>
<sequence length="79" mass="8874">MAGKHAPISTDMLPKEQPSFKRRGIDEANPEKSTTDLEELERKKRGVEILSTESTCNKGGQTKHNPRTEEGGKEKRKPK</sequence>
<comment type="caution">
    <text evidence="2">The sequence shown here is derived from an EMBL/GenBank/DDBJ whole genome shotgun (WGS) entry which is preliminary data.</text>
</comment>
<evidence type="ECO:0000256" key="1">
    <source>
        <dbReference type="SAM" id="MobiDB-lite"/>
    </source>
</evidence>
<feature type="compositionally biased region" description="Polar residues" evidence="1">
    <location>
        <begin position="51"/>
        <end position="63"/>
    </location>
</feature>
<gene>
    <name evidence="2" type="ORF">V6N11_059570</name>
</gene>
<protein>
    <submittedName>
        <fullName evidence="2">Uncharacterized protein</fullName>
    </submittedName>
</protein>
<feature type="region of interest" description="Disordered" evidence="1">
    <location>
        <begin position="1"/>
        <end position="79"/>
    </location>
</feature>